<dbReference type="EMBL" id="BOPG01000024">
    <property type="protein sequence ID" value="GIJ56541.1"/>
    <property type="molecule type" value="Genomic_DNA"/>
</dbReference>
<protein>
    <recommendedName>
        <fullName evidence="6">DUF308 domain-containing protein</fullName>
    </recommendedName>
</protein>
<name>A0A8J3Z797_9ACTN</name>
<dbReference type="Pfam" id="PF23494">
    <property type="entry name" value="bPH_10"/>
    <property type="match status" value="1"/>
</dbReference>
<gene>
    <name evidence="4" type="primary">yqeB</name>
    <name evidence="4" type="ORF">Vau01_040570</name>
</gene>
<keyword evidence="1" id="KW-0472">Membrane</keyword>
<evidence type="ECO:0008006" key="6">
    <source>
        <dbReference type="Google" id="ProtNLM"/>
    </source>
</evidence>
<proteinExistence type="predicted"/>
<keyword evidence="5" id="KW-1185">Reference proteome</keyword>
<evidence type="ECO:0000256" key="1">
    <source>
        <dbReference type="SAM" id="Phobius"/>
    </source>
</evidence>
<evidence type="ECO:0000259" key="2">
    <source>
        <dbReference type="Pfam" id="PF23493"/>
    </source>
</evidence>
<sequence length="228" mass="24940">MEPVEATVVREPAWVRYGLWVVFPLVGGAVGWFLPGIAQWVADLPDLPGKGPFRLVASFPRGPATLVAAGVGVLAGLALALVAAYERVTVTVARDRVTLKRGDGSTVVLRDRVWAAFADGKRLVIVDREGAEPARQKHDLSRAALAAAFRAHGYPWLDRDPFHDRYRLWVVGVPGLPPGGEALLAARATALEKSKHEDASRMRDELARLGVVVRDEKKTQYWRLAEPL</sequence>
<evidence type="ECO:0000313" key="5">
    <source>
        <dbReference type="Proteomes" id="UP000612585"/>
    </source>
</evidence>
<feature type="transmembrane region" description="Helical" evidence="1">
    <location>
        <begin position="17"/>
        <end position="42"/>
    </location>
</feature>
<feature type="domain" description="YqeB PH" evidence="3">
    <location>
        <begin position="7"/>
        <end position="156"/>
    </location>
</feature>
<comment type="caution">
    <text evidence="4">The sequence shown here is derived from an EMBL/GenBank/DDBJ whole genome shotgun (WGS) entry which is preliminary data.</text>
</comment>
<dbReference type="InterPro" id="IPR056411">
    <property type="entry name" value="CysS_C"/>
</dbReference>
<accession>A0A8J3Z797</accession>
<dbReference type="Pfam" id="PF23493">
    <property type="entry name" value="CysS_C"/>
    <property type="match status" value="1"/>
</dbReference>
<feature type="transmembrane region" description="Helical" evidence="1">
    <location>
        <begin position="62"/>
        <end position="85"/>
    </location>
</feature>
<feature type="domain" description="Cysteinyl-tRNA ligase anticodon binding" evidence="2">
    <location>
        <begin position="174"/>
        <end position="223"/>
    </location>
</feature>
<reference evidence="4" key="1">
    <citation type="submission" date="2021-01" db="EMBL/GenBank/DDBJ databases">
        <title>Whole genome shotgun sequence of Virgisporangium aurantiacum NBRC 16421.</title>
        <authorList>
            <person name="Komaki H."/>
            <person name="Tamura T."/>
        </authorList>
    </citation>
    <scope>NUCLEOTIDE SEQUENCE</scope>
    <source>
        <strain evidence="4">NBRC 16421</strain>
    </source>
</reference>
<keyword evidence="1" id="KW-0812">Transmembrane</keyword>
<organism evidence="4 5">
    <name type="scientific">Virgisporangium aurantiacum</name>
    <dbReference type="NCBI Taxonomy" id="175570"/>
    <lineage>
        <taxon>Bacteria</taxon>
        <taxon>Bacillati</taxon>
        <taxon>Actinomycetota</taxon>
        <taxon>Actinomycetes</taxon>
        <taxon>Micromonosporales</taxon>
        <taxon>Micromonosporaceae</taxon>
        <taxon>Virgisporangium</taxon>
    </lineage>
</organism>
<dbReference type="AlphaFoldDB" id="A0A8J3Z797"/>
<dbReference type="Proteomes" id="UP000612585">
    <property type="component" value="Unassembled WGS sequence"/>
</dbReference>
<dbReference type="InterPro" id="IPR057798">
    <property type="entry name" value="PH_YqeB"/>
</dbReference>
<evidence type="ECO:0000313" key="4">
    <source>
        <dbReference type="EMBL" id="GIJ56541.1"/>
    </source>
</evidence>
<evidence type="ECO:0000259" key="3">
    <source>
        <dbReference type="Pfam" id="PF23494"/>
    </source>
</evidence>
<keyword evidence="1" id="KW-1133">Transmembrane helix</keyword>